<keyword evidence="1" id="KW-0472">Membrane</keyword>
<organism evidence="3 4">
    <name type="scientific">Solanum tuberosum</name>
    <name type="common">Potato</name>
    <dbReference type="NCBI Taxonomy" id="4113"/>
    <lineage>
        <taxon>Eukaryota</taxon>
        <taxon>Viridiplantae</taxon>
        <taxon>Streptophyta</taxon>
        <taxon>Embryophyta</taxon>
        <taxon>Tracheophyta</taxon>
        <taxon>Spermatophyta</taxon>
        <taxon>Magnoliopsida</taxon>
        <taxon>eudicotyledons</taxon>
        <taxon>Gunneridae</taxon>
        <taxon>Pentapetalae</taxon>
        <taxon>asterids</taxon>
        <taxon>lamiids</taxon>
        <taxon>Solanales</taxon>
        <taxon>Solanaceae</taxon>
        <taxon>Solanoideae</taxon>
        <taxon>Solaneae</taxon>
        <taxon>Solanum</taxon>
    </lineage>
</organism>
<dbReference type="InParanoid" id="M1CNG0"/>
<reference evidence="4" key="1">
    <citation type="journal article" date="2011" name="Nature">
        <title>Genome sequence and analysis of the tuber crop potato.</title>
        <authorList>
            <consortium name="The Potato Genome Sequencing Consortium"/>
        </authorList>
    </citation>
    <scope>NUCLEOTIDE SEQUENCE [LARGE SCALE GENOMIC DNA]</scope>
    <source>
        <strain evidence="4">cv. DM1-3 516 R44</strain>
    </source>
</reference>
<dbReference type="AlphaFoldDB" id="M1CNG0"/>
<feature type="signal peptide" evidence="2">
    <location>
        <begin position="1"/>
        <end position="27"/>
    </location>
</feature>
<dbReference type="PaxDb" id="4113-PGSC0003DMT400071266"/>
<accession>M1CNG0</accession>
<feature type="transmembrane region" description="Helical" evidence="1">
    <location>
        <begin position="54"/>
        <end position="72"/>
    </location>
</feature>
<name>M1CNG0_SOLTU</name>
<evidence type="ECO:0000256" key="1">
    <source>
        <dbReference type="SAM" id="Phobius"/>
    </source>
</evidence>
<proteinExistence type="predicted"/>
<dbReference type="HOGENOM" id="CLU_2692571_0_0_1"/>
<evidence type="ECO:0000256" key="2">
    <source>
        <dbReference type="SAM" id="SignalP"/>
    </source>
</evidence>
<feature type="chain" id="PRO_5004012801" evidence="2">
    <location>
        <begin position="28"/>
        <end position="74"/>
    </location>
</feature>
<evidence type="ECO:0000313" key="4">
    <source>
        <dbReference type="Proteomes" id="UP000011115"/>
    </source>
</evidence>
<dbReference type="EnsemblPlants" id="PGSC0003DMT400071266">
    <property type="protein sequence ID" value="PGSC0003DMT400071266"/>
    <property type="gene ID" value="PGSC0003DMG400027712"/>
</dbReference>
<reference evidence="3" key="2">
    <citation type="submission" date="2015-06" db="UniProtKB">
        <authorList>
            <consortium name="EnsemblPlants"/>
        </authorList>
    </citation>
    <scope>IDENTIFICATION</scope>
    <source>
        <strain evidence="3">DM1-3 516 R44</strain>
    </source>
</reference>
<evidence type="ECO:0000313" key="3">
    <source>
        <dbReference type="EnsemblPlants" id="PGSC0003DMT400071266"/>
    </source>
</evidence>
<dbReference type="Gramene" id="PGSC0003DMT400071266">
    <property type="protein sequence ID" value="PGSC0003DMT400071266"/>
    <property type="gene ID" value="PGSC0003DMG400027712"/>
</dbReference>
<sequence>MHLMLVLGPFATIQAIATTLSLSGLLADHVFKYIGVHPNKLEMFSLTFAGDRNIGLHYVLSGLVWLIQLPLFSI</sequence>
<keyword evidence="1" id="KW-1133">Transmembrane helix</keyword>
<protein>
    <submittedName>
        <fullName evidence="3">TIR1</fullName>
    </submittedName>
</protein>
<dbReference type="Proteomes" id="UP000011115">
    <property type="component" value="Unassembled WGS sequence"/>
</dbReference>
<keyword evidence="2" id="KW-0732">Signal</keyword>
<keyword evidence="4" id="KW-1185">Reference proteome</keyword>
<keyword evidence="1" id="KW-0812">Transmembrane</keyword>